<keyword evidence="1" id="KW-0812">Transmembrane</keyword>
<evidence type="ECO:0000313" key="2">
    <source>
        <dbReference type="EnsemblPlants" id="OBART04G27870.1"/>
    </source>
</evidence>
<evidence type="ECO:0000313" key="3">
    <source>
        <dbReference type="Proteomes" id="UP000026960"/>
    </source>
</evidence>
<dbReference type="PaxDb" id="65489-OBART04G27870.1"/>
<keyword evidence="1" id="KW-0472">Membrane</keyword>
<dbReference type="AlphaFoldDB" id="A0A0D3G127"/>
<reference evidence="2" key="2">
    <citation type="submission" date="2015-03" db="UniProtKB">
        <authorList>
            <consortium name="EnsemblPlants"/>
        </authorList>
    </citation>
    <scope>IDENTIFICATION</scope>
</reference>
<dbReference type="Gramene" id="OBART04G27870.1">
    <property type="protein sequence ID" value="OBART04G27870.1"/>
    <property type="gene ID" value="OBART04G27870"/>
</dbReference>
<evidence type="ECO:0000256" key="1">
    <source>
        <dbReference type="SAM" id="Phobius"/>
    </source>
</evidence>
<name>A0A0D3G127_9ORYZ</name>
<organism evidence="2">
    <name type="scientific">Oryza barthii</name>
    <dbReference type="NCBI Taxonomy" id="65489"/>
    <lineage>
        <taxon>Eukaryota</taxon>
        <taxon>Viridiplantae</taxon>
        <taxon>Streptophyta</taxon>
        <taxon>Embryophyta</taxon>
        <taxon>Tracheophyta</taxon>
        <taxon>Spermatophyta</taxon>
        <taxon>Magnoliopsida</taxon>
        <taxon>Liliopsida</taxon>
        <taxon>Poales</taxon>
        <taxon>Poaceae</taxon>
        <taxon>BOP clade</taxon>
        <taxon>Oryzoideae</taxon>
        <taxon>Oryzeae</taxon>
        <taxon>Oryzinae</taxon>
        <taxon>Oryza</taxon>
    </lineage>
</organism>
<accession>A0A0D3G127</accession>
<reference evidence="2" key="1">
    <citation type="journal article" date="2009" name="Rice">
        <title>De Novo Next Generation Sequencing of Plant Genomes.</title>
        <authorList>
            <person name="Rounsley S."/>
            <person name="Marri P.R."/>
            <person name="Yu Y."/>
            <person name="He R."/>
            <person name="Sisneros N."/>
            <person name="Goicoechea J.L."/>
            <person name="Lee S.J."/>
            <person name="Angelova A."/>
            <person name="Kudrna D."/>
            <person name="Luo M."/>
            <person name="Affourtit J."/>
            <person name="Desany B."/>
            <person name="Knight J."/>
            <person name="Niazi F."/>
            <person name="Egholm M."/>
            <person name="Wing R.A."/>
        </authorList>
    </citation>
    <scope>NUCLEOTIDE SEQUENCE [LARGE SCALE GENOMIC DNA]</scope>
    <source>
        <strain evidence="2">cv. IRGC 105608</strain>
    </source>
</reference>
<keyword evidence="1" id="KW-1133">Transmembrane helix</keyword>
<dbReference type="Proteomes" id="UP000026960">
    <property type="component" value="Chromosome 4"/>
</dbReference>
<feature type="transmembrane region" description="Helical" evidence="1">
    <location>
        <begin position="20"/>
        <end position="42"/>
    </location>
</feature>
<dbReference type="EnsemblPlants" id="OBART04G27870.1">
    <property type="protein sequence ID" value="OBART04G27870.1"/>
    <property type="gene ID" value="OBART04G27870"/>
</dbReference>
<dbReference type="HOGENOM" id="CLU_2310384_0_0_1"/>
<proteinExistence type="predicted"/>
<protein>
    <submittedName>
        <fullName evidence="2">Uncharacterized protein</fullName>
    </submittedName>
</protein>
<keyword evidence="3" id="KW-1185">Reference proteome</keyword>
<sequence>MVSAMPVVMVVPAAAVVPAMPVAMVVVSAAIVSAMSVAMVVMPAKLHRNWLILTHGHSYRRRRRAIRVITPKLTRHRPRPQMIIHRGDWTVSQRDEAQAK</sequence>